<dbReference type="Pfam" id="PF05523">
    <property type="entry name" value="FdtA"/>
    <property type="match status" value="1"/>
</dbReference>
<dbReference type="InterPro" id="IPR008894">
    <property type="entry name" value="QdtA_cupin_dom"/>
</dbReference>
<protein>
    <submittedName>
        <fullName evidence="2">Unannotated protein</fullName>
    </submittedName>
</protein>
<sequence>MLYAIQGNIQVQIAIDNSISSFSLTEDGPGLIVPPGYWAKQIFLTSFSILGVMASHPFNPDDYVHEIPPVFN</sequence>
<proteinExistence type="predicted"/>
<feature type="domain" description="Sugar 3,4-ketoisomerase QdtA cupin" evidence="1">
    <location>
        <begin position="2"/>
        <end position="66"/>
    </location>
</feature>
<accession>A0A6J7TPT3</accession>
<dbReference type="Gene3D" id="2.60.120.10">
    <property type="entry name" value="Jelly Rolls"/>
    <property type="match status" value="1"/>
</dbReference>
<dbReference type="AlphaFoldDB" id="A0A6J7TPT3"/>
<dbReference type="InterPro" id="IPR014710">
    <property type="entry name" value="RmlC-like_jellyroll"/>
</dbReference>
<reference evidence="2" key="1">
    <citation type="submission" date="2020-05" db="EMBL/GenBank/DDBJ databases">
        <authorList>
            <person name="Chiriac C."/>
            <person name="Salcher M."/>
            <person name="Ghai R."/>
            <person name="Kavagutti S V."/>
        </authorList>
    </citation>
    <scope>NUCLEOTIDE SEQUENCE</scope>
</reference>
<gene>
    <name evidence="2" type="ORF">UFOPK4265_01044</name>
</gene>
<dbReference type="SUPFAM" id="SSF51182">
    <property type="entry name" value="RmlC-like cupins"/>
    <property type="match status" value="1"/>
</dbReference>
<dbReference type="EMBL" id="CAFBQK010000145">
    <property type="protein sequence ID" value="CAB5055162.1"/>
    <property type="molecule type" value="Genomic_DNA"/>
</dbReference>
<evidence type="ECO:0000259" key="1">
    <source>
        <dbReference type="Pfam" id="PF05523"/>
    </source>
</evidence>
<name>A0A6J7TPT3_9ZZZZ</name>
<evidence type="ECO:0000313" key="2">
    <source>
        <dbReference type="EMBL" id="CAB5055162.1"/>
    </source>
</evidence>
<dbReference type="InterPro" id="IPR011051">
    <property type="entry name" value="RmlC_Cupin_sf"/>
</dbReference>
<organism evidence="2">
    <name type="scientific">freshwater metagenome</name>
    <dbReference type="NCBI Taxonomy" id="449393"/>
    <lineage>
        <taxon>unclassified sequences</taxon>
        <taxon>metagenomes</taxon>
        <taxon>ecological metagenomes</taxon>
    </lineage>
</organism>